<dbReference type="SMART" id="SM00052">
    <property type="entry name" value="EAL"/>
    <property type="match status" value="1"/>
</dbReference>
<sequence length="300" mass="31992">MSRSIASSIVRADDGTAVGQWGRYALKSAFQPIFAFESGRLAPVAFEALLRPFTDGEALAPLNFLGSLPLDERIVVENLLHALHLTNAATCLPGDASIFLNFDPSVFTDHAVADMSIHEMRATLSRIGLDPHRIVCEVTEKETVSQEALFSLVASLRASGFGIAVDDYGADDSDMARVRDLHPDIVKFDARWIARLMDSGPGYALLATMVSTFAAQGIRTVFEGIEEGWQVELAEKTGVAMLQGFALARPEIAPTSFAGMTRNGTSATTGHASGDPANSPPSGDGGGRGPKAFGRRTRQP</sequence>
<protein>
    <submittedName>
        <fullName evidence="3">EAL domain-containing protein</fullName>
    </submittedName>
</protein>
<dbReference type="PANTHER" id="PTHR33121:SF76">
    <property type="entry name" value="SIGNALING PROTEIN"/>
    <property type="match status" value="1"/>
</dbReference>
<dbReference type="InterPro" id="IPR050706">
    <property type="entry name" value="Cyclic-di-GMP_PDE-like"/>
</dbReference>
<dbReference type="EMBL" id="JBFOCI010000003">
    <property type="protein sequence ID" value="MEW9806656.1"/>
    <property type="molecule type" value="Genomic_DNA"/>
</dbReference>
<dbReference type="RefSeq" id="WP_367723788.1">
    <property type="nucleotide sequence ID" value="NZ_JBFOCI010000003.1"/>
</dbReference>
<dbReference type="Pfam" id="PF00563">
    <property type="entry name" value="EAL"/>
    <property type="match status" value="1"/>
</dbReference>
<reference evidence="3 4" key="1">
    <citation type="submission" date="2024-06" db="EMBL/GenBank/DDBJ databases">
        <authorList>
            <person name="Tuo L."/>
        </authorList>
    </citation>
    <scope>NUCLEOTIDE SEQUENCE [LARGE SCALE GENOMIC DNA]</scope>
    <source>
        <strain evidence="3 4">ZMM04-5</strain>
    </source>
</reference>
<gene>
    <name evidence="3" type="ORF">ABUE31_11735</name>
</gene>
<feature type="domain" description="EAL" evidence="2">
    <location>
        <begin position="7"/>
        <end position="264"/>
    </location>
</feature>
<evidence type="ECO:0000313" key="3">
    <source>
        <dbReference type="EMBL" id="MEW9806656.1"/>
    </source>
</evidence>
<dbReference type="Proteomes" id="UP001556196">
    <property type="component" value="Unassembled WGS sequence"/>
</dbReference>
<evidence type="ECO:0000259" key="2">
    <source>
        <dbReference type="PROSITE" id="PS50883"/>
    </source>
</evidence>
<dbReference type="SUPFAM" id="SSF141868">
    <property type="entry name" value="EAL domain-like"/>
    <property type="match status" value="1"/>
</dbReference>
<evidence type="ECO:0000313" key="4">
    <source>
        <dbReference type="Proteomes" id="UP001556196"/>
    </source>
</evidence>
<dbReference type="PROSITE" id="PS50883">
    <property type="entry name" value="EAL"/>
    <property type="match status" value="1"/>
</dbReference>
<keyword evidence="4" id="KW-1185">Reference proteome</keyword>
<dbReference type="Gene3D" id="3.20.20.450">
    <property type="entry name" value="EAL domain"/>
    <property type="match status" value="1"/>
</dbReference>
<dbReference type="PANTHER" id="PTHR33121">
    <property type="entry name" value="CYCLIC DI-GMP PHOSPHODIESTERASE PDEF"/>
    <property type="match status" value="1"/>
</dbReference>
<proteinExistence type="predicted"/>
<name>A0ABV3QZZ2_9HYPH</name>
<feature type="compositionally biased region" description="Polar residues" evidence="1">
    <location>
        <begin position="262"/>
        <end position="271"/>
    </location>
</feature>
<dbReference type="InterPro" id="IPR035919">
    <property type="entry name" value="EAL_sf"/>
</dbReference>
<dbReference type="InterPro" id="IPR001633">
    <property type="entry name" value="EAL_dom"/>
</dbReference>
<accession>A0ABV3QZZ2</accession>
<dbReference type="CDD" id="cd01948">
    <property type="entry name" value="EAL"/>
    <property type="match status" value="1"/>
</dbReference>
<organism evidence="3 4">
    <name type="scientific">Mesorhizobium marinum</name>
    <dbReference type="NCBI Taxonomy" id="3228790"/>
    <lineage>
        <taxon>Bacteria</taxon>
        <taxon>Pseudomonadati</taxon>
        <taxon>Pseudomonadota</taxon>
        <taxon>Alphaproteobacteria</taxon>
        <taxon>Hyphomicrobiales</taxon>
        <taxon>Phyllobacteriaceae</taxon>
        <taxon>Mesorhizobium</taxon>
    </lineage>
</organism>
<comment type="caution">
    <text evidence="3">The sequence shown here is derived from an EMBL/GenBank/DDBJ whole genome shotgun (WGS) entry which is preliminary data.</text>
</comment>
<feature type="region of interest" description="Disordered" evidence="1">
    <location>
        <begin position="256"/>
        <end position="300"/>
    </location>
</feature>
<evidence type="ECO:0000256" key="1">
    <source>
        <dbReference type="SAM" id="MobiDB-lite"/>
    </source>
</evidence>